<comment type="similarity">
    <text evidence="2">Belongs to the polycystin family.</text>
</comment>
<accession>K3WKG6</accession>
<feature type="compositionally biased region" description="Polar residues" evidence="6">
    <location>
        <begin position="624"/>
        <end position="640"/>
    </location>
</feature>
<evidence type="ECO:0000256" key="2">
    <source>
        <dbReference type="ARBA" id="ARBA00007200"/>
    </source>
</evidence>
<keyword evidence="11" id="KW-1185">Reference proteome</keyword>
<evidence type="ECO:0000256" key="3">
    <source>
        <dbReference type="ARBA" id="ARBA00022692"/>
    </source>
</evidence>
<feature type="domain" description="Polycystin cation channel PKD1/PKD2" evidence="8">
    <location>
        <begin position="317"/>
        <end position="537"/>
    </location>
</feature>
<keyword evidence="5 7" id="KW-0472">Membrane</keyword>
<comment type="subcellular location">
    <subcellularLocation>
        <location evidence="1">Membrane</location>
        <topology evidence="1">Multi-pass membrane protein</topology>
    </subcellularLocation>
</comment>
<dbReference type="Pfam" id="PF20519">
    <property type="entry name" value="Polycystin_dom"/>
    <property type="match status" value="1"/>
</dbReference>
<dbReference type="OMA" id="FTMLTEW"/>
<evidence type="ECO:0000256" key="7">
    <source>
        <dbReference type="SAM" id="Phobius"/>
    </source>
</evidence>
<evidence type="ECO:0000259" key="8">
    <source>
        <dbReference type="Pfam" id="PF08016"/>
    </source>
</evidence>
<evidence type="ECO:0000259" key="9">
    <source>
        <dbReference type="Pfam" id="PF20519"/>
    </source>
</evidence>
<evidence type="ECO:0000256" key="1">
    <source>
        <dbReference type="ARBA" id="ARBA00004141"/>
    </source>
</evidence>
<dbReference type="InterPro" id="IPR046791">
    <property type="entry name" value="Polycystin_dom"/>
</dbReference>
<feature type="transmembrane region" description="Helical" evidence="7">
    <location>
        <begin position="449"/>
        <end position="471"/>
    </location>
</feature>
<reference evidence="11" key="2">
    <citation type="submission" date="2010-04" db="EMBL/GenBank/DDBJ databases">
        <authorList>
            <person name="Buell R."/>
            <person name="Hamilton J."/>
            <person name="Hostetler J."/>
        </authorList>
    </citation>
    <scope>NUCLEOTIDE SEQUENCE [LARGE SCALE GENOMIC DNA]</scope>
    <source>
        <strain evidence="11">DAOM:BR144</strain>
    </source>
</reference>
<dbReference type="GO" id="GO:0016020">
    <property type="term" value="C:membrane"/>
    <property type="evidence" value="ECO:0007669"/>
    <property type="project" value="UniProtKB-SubCell"/>
</dbReference>
<dbReference type="InParanoid" id="K3WKG6"/>
<feature type="transmembrane region" description="Helical" evidence="7">
    <location>
        <begin position="59"/>
        <end position="75"/>
    </location>
</feature>
<dbReference type="STRING" id="431595.K3WKG6"/>
<evidence type="ECO:0000313" key="10">
    <source>
        <dbReference type="EnsemblProtists" id="PYU1_T005458"/>
    </source>
</evidence>
<dbReference type="EnsemblProtists" id="PYU1_T005458">
    <property type="protein sequence ID" value="PYU1_T005458"/>
    <property type="gene ID" value="PYU1_G005447"/>
</dbReference>
<dbReference type="InterPro" id="IPR013122">
    <property type="entry name" value="PKD1_2_channel"/>
</dbReference>
<evidence type="ECO:0000313" key="11">
    <source>
        <dbReference type="Proteomes" id="UP000019132"/>
    </source>
</evidence>
<dbReference type="eggNOG" id="KOG3599">
    <property type="taxonomic scope" value="Eukaryota"/>
</dbReference>
<reference evidence="10" key="3">
    <citation type="submission" date="2015-02" db="UniProtKB">
        <authorList>
            <consortium name="EnsemblProtists"/>
        </authorList>
    </citation>
    <scope>IDENTIFICATION</scope>
    <source>
        <strain evidence="10">DAOM BR144</strain>
    </source>
</reference>
<dbReference type="EMBL" id="GL376633">
    <property type="status" value="NOT_ANNOTATED_CDS"/>
    <property type="molecule type" value="Genomic_DNA"/>
</dbReference>
<dbReference type="Pfam" id="PF08016">
    <property type="entry name" value="PKD_channel"/>
    <property type="match status" value="1"/>
</dbReference>
<proteinExistence type="inferred from homology"/>
<dbReference type="InterPro" id="IPR051223">
    <property type="entry name" value="Polycystin"/>
</dbReference>
<dbReference type="HOGENOM" id="CLU_390577_0_0_1"/>
<organism evidence="10 11">
    <name type="scientific">Globisporangium ultimum (strain ATCC 200006 / CBS 805.95 / DAOM BR144)</name>
    <name type="common">Pythium ultimum</name>
    <dbReference type="NCBI Taxonomy" id="431595"/>
    <lineage>
        <taxon>Eukaryota</taxon>
        <taxon>Sar</taxon>
        <taxon>Stramenopiles</taxon>
        <taxon>Oomycota</taxon>
        <taxon>Peronosporomycetes</taxon>
        <taxon>Pythiales</taxon>
        <taxon>Pythiaceae</taxon>
        <taxon>Globisporangium</taxon>
    </lineage>
</organism>
<feature type="transmembrane region" description="Helical" evidence="7">
    <location>
        <begin position="409"/>
        <end position="429"/>
    </location>
</feature>
<dbReference type="PANTHER" id="PTHR10877:SF183">
    <property type="entry name" value="AT14535P-RELATED"/>
    <property type="match status" value="1"/>
</dbReference>
<keyword evidence="4 7" id="KW-1133">Transmembrane helix</keyword>
<dbReference type="Gene3D" id="1.10.287.70">
    <property type="match status" value="1"/>
</dbReference>
<evidence type="ECO:0000256" key="6">
    <source>
        <dbReference type="SAM" id="MobiDB-lite"/>
    </source>
</evidence>
<feature type="domain" description="Polycystin" evidence="9">
    <location>
        <begin position="105"/>
        <end position="302"/>
    </location>
</feature>
<keyword evidence="3 7" id="KW-0812">Transmembrane</keyword>
<dbReference type="Proteomes" id="UP000019132">
    <property type="component" value="Unassembled WGS sequence"/>
</dbReference>
<name>K3WKG6_GLOUD</name>
<evidence type="ECO:0000256" key="4">
    <source>
        <dbReference type="ARBA" id="ARBA00022989"/>
    </source>
</evidence>
<feature type="transmembrane region" description="Helical" evidence="7">
    <location>
        <begin position="359"/>
        <end position="379"/>
    </location>
</feature>
<evidence type="ECO:0000256" key="5">
    <source>
        <dbReference type="ARBA" id="ARBA00023136"/>
    </source>
</evidence>
<dbReference type="PANTHER" id="PTHR10877">
    <property type="entry name" value="POLYCYSTIN FAMILY MEMBER"/>
    <property type="match status" value="1"/>
</dbReference>
<sequence>MRKVVQLTSILMRMQPDSEIDIIANLRPQKPVRETQIPREFLLQDLCEKRHYRRRARKLTMFITFLVIYLSALTIDRDITSRSLARRTIATELLATSHAPSGITFAQITDGDSFWDWFGNSLMPTVYSQTTSQGLPRSPSQLYTIATRSTVLGGFHVMQQRYFVVNSSSANKHELCYRSLDQLRDSKCLSTSSYSTDAFGTVSGVNASDDGFRTLGMFQYSVNDDSMGGFQTSFLYSSTKGEAEYAKVKAMQTYQWIDLRTWSVEVTIPAYNLNLMKLVVATLRVEFSLTGGVTTSSVIQVVNVQPYNIEYSRNLIRVVYEALYVLHVMYFIAAEMWNLCIVSGGSLRKYISRLGMLEALGEILTIVVNSLIIAYRWYITMYSTNLREKIVASSSSYVSMIGLTDGDDFFVGLNTFNVLVLTTRSLVYFQVTDGGRRLLHSVYSAMPDILSFLPIYAAVLIGYTFVGNMLYGLTFPEWSTLTKSFYRVFEMNFGLYDPSAIYDAGGVLGMIFIISATIIFCVIMLNVFLAILMSTWDSLTEKEAENVKVREKYRDKMSYRELIGLIFLRESVLNSLIGMVVRLESHDTISRQLFEETWRNEYKNVSNWLRQRILRWYWNNSNDTDTHEASPTTQAQQKANSTREKNGPSMPPPLLHEKSAPNETSQQPGKFLTARVSPSDHCD</sequence>
<dbReference type="VEuPathDB" id="FungiDB:PYU1_G005447"/>
<dbReference type="AlphaFoldDB" id="K3WKG6"/>
<feature type="transmembrane region" description="Helical" evidence="7">
    <location>
        <begin position="322"/>
        <end position="347"/>
    </location>
</feature>
<feature type="region of interest" description="Disordered" evidence="6">
    <location>
        <begin position="624"/>
        <end position="683"/>
    </location>
</feature>
<feature type="transmembrane region" description="Helical" evidence="7">
    <location>
        <begin position="507"/>
        <end position="532"/>
    </location>
</feature>
<reference evidence="11" key="1">
    <citation type="journal article" date="2010" name="Genome Biol.">
        <title>Genome sequence of the necrotrophic plant pathogen Pythium ultimum reveals original pathogenicity mechanisms and effector repertoire.</title>
        <authorList>
            <person name="Levesque C.A."/>
            <person name="Brouwer H."/>
            <person name="Cano L."/>
            <person name="Hamilton J.P."/>
            <person name="Holt C."/>
            <person name="Huitema E."/>
            <person name="Raffaele S."/>
            <person name="Robideau G.P."/>
            <person name="Thines M."/>
            <person name="Win J."/>
            <person name="Zerillo M.M."/>
            <person name="Beakes G.W."/>
            <person name="Boore J.L."/>
            <person name="Busam D."/>
            <person name="Dumas B."/>
            <person name="Ferriera S."/>
            <person name="Fuerstenberg S.I."/>
            <person name="Gachon C.M."/>
            <person name="Gaulin E."/>
            <person name="Govers F."/>
            <person name="Grenville-Briggs L."/>
            <person name="Horner N."/>
            <person name="Hostetler J."/>
            <person name="Jiang R.H."/>
            <person name="Johnson J."/>
            <person name="Krajaejun T."/>
            <person name="Lin H."/>
            <person name="Meijer H.J."/>
            <person name="Moore B."/>
            <person name="Morris P."/>
            <person name="Phuntmart V."/>
            <person name="Puiu D."/>
            <person name="Shetty J."/>
            <person name="Stajich J.E."/>
            <person name="Tripathy S."/>
            <person name="Wawra S."/>
            <person name="van West P."/>
            <person name="Whitty B.R."/>
            <person name="Coutinho P.M."/>
            <person name="Henrissat B."/>
            <person name="Martin F."/>
            <person name="Thomas P.D."/>
            <person name="Tyler B.M."/>
            <person name="De Vries R.P."/>
            <person name="Kamoun S."/>
            <person name="Yandell M."/>
            <person name="Tisserat N."/>
            <person name="Buell C.R."/>
        </authorList>
    </citation>
    <scope>NUCLEOTIDE SEQUENCE</scope>
    <source>
        <strain evidence="11">DAOM:BR144</strain>
    </source>
</reference>
<protein>
    <submittedName>
        <fullName evidence="10">Uncharacterized protein</fullName>
    </submittedName>
</protein>